<dbReference type="OrthoDB" id="5520019at2"/>
<proteinExistence type="predicted"/>
<reference evidence="2 3" key="1">
    <citation type="submission" date="2018-03" db="EMBL/GenBank/DDBJ databases">
        <title>Draft Genome Sequences of the Obligatory Marine Myxobacteria Enhygromyxa salina SWB005.</title>
        <authorList>
            <person name="Poehlein A."/>
            <person name="Moghaddam J.A."/>
            <person name="Harms H."/>
            <person name="Alanjari M."/>
            <person name="Koenig G.M."/>
            <person name="Daniel R."/>
            <person name="Schaeberle T.F."/>
        </authorList>
    </citation>
    <scope>NUCLEOTIDE SEQUENCE [LARGE SCALE GENOMIC DNA]</scope>
    <source>
        <strain evidence="2 3">SWB005</strain>
    </source>
</reference>
<keyword evidence="3" id="KW-1185">Reference proteome</keyword>
<dbReference type="GO" id="GO:0035438">
    <property type="term" value="F:cyclic-di-GMP binding"/>
    <property type="evidence" value="ECO:0007669"/>
    <property type="project" value="InterPro"/>
</dbReference>
<dbReference type="EMBL" id="PVNK01000091">
    <property type="protein sequence ID" value="PRQ03355.1"/>
    <property type="molecule type" value="Genomic_DNA"/>
</dbReference>
<evidence type="ECO:0000313" key="2">
    <source>
        <dbReference type="EMBL" id="PRQ03355.1"/>
    </source>
</evidence>
<dbReference type="Proteomes" id="UP000237968">
    <property type="component" value="Unassembled WGS sequence"/>
</dbReference>
<dbReference type="RefSeq" id="WP_106391118.1">
    <property type="nucleotide sequence ID" value="NZ_PVNK01000091.1"/>
</dbReference>
<comment type="caution">
    <text evidence="2">The sequence shown here is derived from an EMBL/GenBank/DDBJ whole genome shotgun (WGS) entry which is preliminary data.</text>
</comment>
<dbReference type="Pfam" id="PF07238">
    <property type="entry name" value="PilZ"/>
    <property type="match status" value="1"/>
</dbReference>
<dbReference type="AlphaFoldDB" id="A0A2S9YE31"/>
<protein>
    <submittedName>
        <fullName evidence="2">PilZ domain protein</fullName>
    </submittedName>
</protein>
<organism evidence="2 3">
    <name type="scientific">Enhygromyxa salina</name>
    <dbReference type="NCBI Taxonomy" id="215803"/>
    <lineage>
        <taxon>Bacteria</taxon>
        <taxon>Pseudomonadati</taxon>
        <taxon>Myxococcota</taxon>
        <taxon>Polyangia</taxon>
        <taxon>Nannocystales</taxon>
        <taxon>Nannocystaceae</taxon>
        <taxon>Enhygromyxa</taxon>
    </lineage>
</organism>
<sequence length="112" mass="12676">MDGGQERRTHPRVELRSVGTIDMGDHVRPCQTIDLSTTGLALVTPIRAPLRVIRVRFQLGSREAAWTEVEASVVRSYEWGDGQNHVWALRLQPMDLGTRTRVRGFLAAQQRN</sequence>
<evidence type="ECO:0000259" key="1">
    <source>
        <dbReference type="Pfam" id="PF07238"/>
    </source>
</evidence>
<dbReference type="SUPFAM" id="SSF141371">
    <property type="entry name" value="PilZ domain-like"/>
    <property type="match status" value="1"/>
</dbReference>
<evidence type="ECO:0000313" key="3">
    <source>
        <dbReference type="Proteomes" id="UP000237968"/>
    </source>
</evidence>
<gene>
    <name evidence="2" type="ORF">ENSA5_16630</name>
</gene>
<dbReference type="InterPro" id="IPR009875">
    <property type="entry name" value="PilZ_domain"/>
</dbReference>
<accession>A0A2S9YE31</accession>
<dbReference type="Gene3D" id="2.40.10.220">
    <property type="entry name" value="predicted glycosyltransferase like domains"/>
    <property type="match status" value="1"/>
</dbReference>
<name>A0A2S9YE31_9BACT</name>
<feature type="domain" description="PilZ" evidence="1">
    <location>
        <begin position="6"/>
        <end position="107"/>
    </location>
</feature>